<dbReference type="Proteomes" id="UP000215441">
    <property type="component" value="Unassembled WGS sequence"/>
</dbReference>
<proteinExistence type="predicted"/>
<sequence length="206" mass="22178">MHTDDAGTLAQGALKLEGTLGRDAQTRSSELLFGMGLLPGLEMEVSLAHGRDKGQSPATTLQGRGWGVKWVPIQNDAGWSLGARVDLGHTRVRDDATPAHFSERAVTITGLATYRFANGQALHLNAGHHTVRVQGVRHRAATWAVGHELPLTAQLRLTSEVFGEQRSRPDKALGLRYEIAEGLKASVAVGRGNGRNFSQAGLAWEF</sequence>
<evidence type="ECO:0000313" key="2">
    <source>
        <dbReference type="Proteomes" id="UP000215441"/>
    </source>
</evidence>
<dbReference type="AlphaFoldDB" id="A0A235ES44"/>
<gene>
    <name evidence="1" type="ORF">CBY09_02720</name>
</gene>
<comment type="caution">
    <text evidence="1">The sequence shown here is derived from an EMBL/GenBank/DDBJ whole genome shotgun (WGS) entry which is preliminary data.</text>
</comment>
<dbReference type="EMBL" id="NOIG01000003">
    <property type="protein sequence ID" value="OYD51868.1"/>
    <property type="molecule type" value="Genomic_DNA"/>
</dbReference>
<organism evidence="1 2">
    <name type="scientific">Acidovorax kalamii</name>
    <dbReference type="NCBI Taxonomy" id="2004485"/>
    <lineage>
        <taxon>Bacteria</taxon>
        <taxon>Pseudomonadati</taxon>
        <taxon>Pseudomonadota</taxon>
        <taxon>Betaproteobacteria</taxon>
        <taxon>Burkholderiales</taxon>
        <taxon>Comamonadaceae</taxon>
        <taxon>Acidovorax</taxon>
    </lineage>
</organism>
<evidence type="ECO:0000313" key="1">
    <source>
        <dbReference type="EMBL" id="OYD51868.1"/>
    </source>
</evidence>
<accession>A0A235ES44</accession>
<name>A0A235ES44_9BURK</name>
<protein>
    <recommendedName>
        <fullName evidence="3">Autotransporter domain-containing protein</fullName>
    </recommendedName>
</protein>
<dbReference type="OrthoDB" id="8526647at2"/>
<keyword evidence="2" id="KW-1185">Reference proteome</keyword>
<evidence type="ECO:0008006" key="3">
    <source>
        <dbReference type="Google" id="ProtNLM"/>
    </source>
</evidence>
<reference evidence="1 2" key="1">
    <citation type="submission" date="2017-07" db="EMBL/GenBank/DDBJ databases">
        <title>Acidovorax KNDSW TSA 6 genome sequence and assembly.</title>
        <authorList>
            <person name="Mayilraj S."/>
        </authorList>
    </citation>
    <scope>NUCLEOTIDE SEQUENCE [LARGE SCALE GENOMIC DNA]</scope>
    <source>
        <strain evidence="1 2">KNDSW-TSA6</strain>
    </source>
</reference>